<dbReference type="Proteomes" id="UP000523007">
    <property type="component" value="Unassembled WGS sequence"/>
</dbReference>
<dbReference type="Gene3D" id="1.20.58.1460">
    <property type="match status" value="1"/>
</dbReference>
<dbReference type="Pfam" id="PF08223">
    <property type="entry name" value="PaaX_C"/>
    <property type="match status" value="1"/>
</dbReference>
<feature type="domain" description="Transcriptional repressor PaaX-like C-terminal" evidence="1">
    <location>
        <begin position="142"/>
        <end position="202"/>
    </location>
</feature>
<dbReference type="InterPro" id="IPR034660">
    <property type="entry name" value="DinB/YfiT-like"/>
</dbReference>
<name>A0A7W7RJQ3_9ACTN</name>
<protein>
    <submittedName>
        <fullName evidence="3">Uncharacterized protein (TIGR03083 family)</fullName>
    </submittedName>
</protein>
<dbReference type="PANTHER" id="PTHR30319">
    <property type="entry name" value="PHENYLACETIC ACID REGULATOR-RELATED TRANSCRIPTIONAL REPRESSOR"/>
    <property type="match status" value="1"/>
</dbReference>
<dbReference type="PANTHER" id="PTHR30319:SF1">
    <property type="entry name" value="TRANSCRIPTIONAL REPRESSOR PAAX"/>
    <property type="match status" value="1"/>
</dbReference>
<dbReference type="GO" id="GO:0046872">
    <property type="term" value="F:metal ion binding"/>
    <property type="evidence" value="ECO:0007669"/>
    <property type="project" value="InterPro"/>
</dbReference>
<dbReference type="GO" id="GO:0006351">
    <property type="term" value="P:DNA-templated transcription"/>
    <property type="evidence" value="ECO:0007669"/>
    <property type="project" value="TreeGrafter"/>
</dbReference>
<dbReference type="EMBL" id="JACHJT010000001">
    <property type="protein sequence ID" value="MBB4932741.1"/>
    <property type="molecule type" value="Genomic_DNA"/>
</dbReference>
<reference evidence="3 4" key="1">
    <citation type="submission" date="2020-08" db="EMBL/GenBank/DDBJ databases">
        <title>Sequencing the genomes of 1000 actinobacteria strains.</title>
        <authorList>
            <person name="Klenk H.-P."/>
        </authorList>
    </citation>
    <scope>NUCLEOTIDE SEQUENCE [LARGE SCALE GENOMIC DNA]</scope>
    <source>
        <strain evidence="3 4">DSM 102030</strain>
    </source>
</reference>
<feature type="domain" description="Mycothiol-dependent maleylpyruvate isomerase metal-binding" evidence="2">
    <location>
        <begin position="8"/>
        <end position="85"/>
    </location>
</feature>
<sequence length="213" mass="23767">MTNIPAPMYASPEAREEEIRAGATLNPEALRNLVDHAAIDLDVRWRDLPADQWNTTVVTAQGRDVPVSENVWMRSREVWLHAVDLDSGARIQQVPAVILPRLLSDIHQAWVKRLGPEAPCLTAIDDGNRRQWGRPSGAATHVEGPDALVARTSLISRYRHFLFRDPQLPSELTPEPWPGDHSYTIFHEAHRALGPAARAYVSDIIDAETAQQA</sequence>
<dbReference type="AlphaFoldDB" id="A0A7W7RJQ3"/>
<proteinExistence type="predicted"/>
<dbReference type="SUPFAM" id="SSF109854">
    <property type="entry name" value="DinB/YfiT-like putative metalloenzymes"/>
    <property type="match status" value="1"/>
</dbReference>
<organism evidence="3 4">
    <name type="scientific">Lipingzhangella halophila</name>
    <dbReference type="NCBI Taxonomy" id="1783352"/>
    <lineage>
        <taxon>Bacteria</taxon>
        <taxon>Bacillati</taxon>
        <taxon>Actinomycetota</taxon>
        <taxon>Actinomycetes</taxon>
        <taxon>Streptosporangiales</taxon>
        <taxon>Nocardiopsidaceae</taxon>
        <taxon>Lipingzhangella</taxon>
    </lineage>
</organism>
<comment type="caution">
    <text evidence="3">The sequence shown here is derived from an EMBL/GenBank/DDBJ whole genome shotgun (WGS) entry which is preliminary data.</text>
</comment>
<dbReference type="Gene3D" id="1.20.120.450">
    <property type="entry name" value="dinb family like domain"/>
    <property type="match status" value="1"/>
</dbReference>
<dbReference type="InterPro" id="IPR013225">
    <property type="entry name" value="PaaX_C"/>
</dbReference>
<evidence type="ECO:0000313" key="4">
    <source>
        <dbReference type="Proteomes" id="UP000523007"/>
    </source>
</evidence>
<evidence type="ECO:0000259" key="1">
    <source>
        <dbReference type="Pfam" id="PF08223"/>
    </source>
</evidence>
<dbReference type="Pfam" id="PF11716">
    <property type="entry name" value="MDMPI_N"/>
    <property type="match status" value="1"/>
</dbReference>
<dbReference type="InterPro" id="IPR024344">
    <property type="entry name" value="MDMPI_metal-binding"/>
</dbReference>
<keyword evidence="4" id="KW-1185">Reference proteome</keyword>
<gene>
    <name evidence="3" type="ORF">F4561_003561</name>
</gene>
<evidence type="ECO:0000259" key="2">
    <source>
        <dbReference type="Pfam" id="PF11716"/>
    </source>
</evidence>
<accession>A0A7W7RJQ3</accession>
<evidence type="ECO:0000313" key="3">
    <source>
        <dbReference type="EMBL" id="MBB4932741.1"/>
    </source>
</evidence>